<feature type="domain" description="PiggyBac transposable element-derived protein" evidence="2">
    <location>
        <begin position="179"/>
        <end position="550"/>
    </location>
</feature>
<proteinExistence type="predicted"/>
<dbReference type="STRING" id="33528.ENSGAFP00000020247"/>
<dbReference type="Proteomes" id="UP000250572">
    <property type="component" value="Unassembled WGS sequence"/>
</dbReference>
<sequence>MRLAESEDELEQLQTDGDSESDSSHSSLDKDYVPRGLGPGSGKKAFTDEESSATEWNCSPAKRRASRRQCRSVYASPLSSPLTSASKTWEGRHTCRKKVNNATTPKNRSSSRNFRKRLFSPGRNTQSRKRQRRDLGPDKDGDDGDRWRNIDEEDAEPPQARFRPQRDVGPQLNRTASYTPLELFQLFFTTTVIDTLVRNTNTYGKKKCQGQRESWVPVTVADMYSYICLVLYMGIVPLKTLKEYWRGSTLFSLPFPASVMPCRRFLAISRSLHMNDPAKEAANDQKKGTLGYDRLFKIKPLYEQILEACHTHFHPHQHISIDERMVASKARFGFKQYSRNKPTKWGFKLYVLADSICGYTLNFFVYVGKDGEPTGKGISYDAVMRLLNIPFLGKGYKLYVDNFYTSPALFLDLLKRKIWACGTIRSNIAGYPKEKPNNMPNKTPRGTIRWIRKGDLLFVKWFDTREVTMCTTMHKAYSNDMAKRKVKNKDGQWTVKHVPVPGCVKDYNKHMGGVDLSDALIGYYNVLHKTQRWYKTLFYHFVDIATVNAFILHKEMCKMQNRPTGTQKLFREKLILSLAQIGSTPRRSGPQNLMLSLFPFGMPHIPPMNMKPGALTTVPLSSSSDVVLGSVDISQNASTGEAAVAECDAPGLGHLPAYFFEQMSNVASRNRATAGRRSCVVCKRKSPVYCSTCHKTLCFTTLRNCYRFDAAHNSPNKFDFPSKGAFVRFSRAMIYFLLKSPLVVEEKFTEKPQRAISRMGNKVVAYSSKNTADMKEGKTYGKGRRDRESNLRRPCRGLRPPNMGRANPLRHHSTPQENKVVGLTCKLGSSENLGTPAHGPFRAVSQQTLWLKDYQPNPPQLRDGQEIERK</sequence>
<evidence type="ECO:0000313" key="4">
    <source>
        <dbReference type="Proteomes" id="UP000250572"/>
    </source>
</evidence>
<comment type="caution">
    <text evidence="3">The sequence shown here is derived from an EMBL/GenBank/DDBJ whole genome shotgun (WGS) entry which is preliminary data.</text>
</comment>
<protein>
    <recommendedName>
        <fullName evidence="2">PiggyBac transposable element-derived protein domain-containing protein</fullName>
    </recommendedName>
</protein>
<dbReference type="PANTHER" id="PTHR46599:SF3">
    <property type="entry name" value="PIGGYBAC TRANSPOSABLE ELEMENT-DERIVED PROTEIN 4"/>
    <property type="match status" value="1"/>
</dbReference>
<gene>
    <name evidence="3" type="ORF">CCH79_00006288</name>
</gene>
<evidence type="ECO:0000313" key="3">
    <source>
        <dbReference type="EMBL" id="PWA29064.1"/>
    </source>
</evidence>
<dbReference type="AlphaFoldDB" id="A0A315W096"/>
<feature type="region of interest" description="Disordered" evidence="1">
    <location>
        <begin position="773"/>
        <end position="817"/>
    </location>
</feature>
<dbReference type="InterPro" id="IPR029526">
    <property type="entry name" value="PGBD"/>
</dbReference>
<reference evidence="3 4" key="1">
    <citation type="journal article" date="2018" name="G3 (Bethesda)">
        <title>A High-Quality Reference Genome for the Invasive Mosquitofish Gambusia affinis Using a Chicago Library.</title>
        <authorList>
            <person name="Hoffberg S.L."/>
            <person name="Troendle N.J."/>
            <person name="Glenn T.C."/>
            <person name="Mahmud O."/>
            <person name="Louha S."/>
            <person name="Chalopin D."/>
            <person name="Bennetzen J.L."/>
            <person name="Mauricio R."/>
        </authorList>
    </citation>
    <scope>NUCLEOTIDE SEQUENCE [LARGE SCALE GENOMIC DNA]</scope>
    <source>
        <strain evidence="3">NE01/NJP1002.9</strain>
        <tissue evidence="3">Muscle</tissue>
    </source>
</reference>
<dbReference type="Pfam" id="PF13843">
    <property type="entry name" value="DDE_Tnp_1_7"/>
    <property type="match status" value="1"/>
</dbReference>
<dbReference type="EMBL" id="NHOQ01000682">
    <property type="protein sequence ID" value="PWA29064.1"/>
    <property type="molecule type" value="Genomic_DNA"/>
</dbReference>
<feature type="region of interest" description="Disordered" evidence="1">
    <location>
        <begin position="1"/>
        <end position="171"/>
    </location>
</feature>
<feature type="compositionally biased region" description="Low complexity" evidence="1">
    <location>
        <begin position="75"/>
        <end position="88"/>
    </location>
</feature>
<feature type="compositionally biased region" description="Basic and acidic residues" evidence="1">
    <location>
        <begin position="773"/>
        <end position="791"/>
    </location>
</feature>
<organism evidence="3 4">
    <name type="scientific">Gambusia affinis</name>
    <name type="common">Western mosquitofish</name>
    <name type="synonym">Heterandria affinis</name>
    <dbReference type="NCBI Taxonomy" id="33528"/>
    <lineage>
        <taxon>Eukaryota</taxon>
        <taxon>Metazoa</taxon>
        <taxon>Chordata</taxon>
        <taxon>Craniata</taxon>
        <taxon>Vertebrata</taxon>
        <taxon>Euteleostomi</taxon>
        <taxon>Actinopterygii</taxon>
        <taxon>Neopterygii</taxon>
        <taxon>Teleostei</taxon>
        <taxon>Neoteleostei</taxon>
        <taxon>Acanthomorphata</taxon>
        <taxon>Ovalentaria</taxon>
        <taxon>Atherinomorphae</taxon>
        <taxon>Cyprinodontiformes</taxon>
        <taxon>Poeciliidae</taxon>
        <taxon>Poeciliinae</taxon>
        <taxon>Gambusia</taxon>
    </lineage>
</organism>
<evidence type="ECO:0000259" key="2">
    <source>
        <dbReference type="Pfam" id="PF13843"/>
    </source>
</evidence>
<feature type="compositionally biased region" description="Basic residues" evidence="1">
    <location>
        <begin position="61"/>
        <end position="70"/>
    </location>
</feature>
<feature type="compositionally biased region" description="Basic and acidic residues" evidence="1">
    <location>
        <begin position="133"/>
        <end position="150"/>
    </location>
</feature>
<evidence type="ECO:0000256" key="1">
    <source>
        <dbReference type="SAM" id="MobiDB-lite"/>
    </source>
</evidence>
<dbReference type="PANTHER" id="PTHR46599">
    <property type="entry name" value="PIGGYBAC TRANSPOSABLE ELEMENT-DERIVED PROTEIN 4"/>
    <property type="match status" value="1"/>
</dbReference>
<name>A0A315W096_GAMAF</name>
<accession>A0A315W096</accession>
<keyword evidence="4" id="KW-1185">Reference proteome</keyword>
<feature type="compositionally biased region" description="Acidic residues" evidence="1">
    <location>
        <begin position="1"/>
        <end position="21"/>
    </location>
</feature>